<keyword evidence="2" id="KW-1185">Reference proteome</keyword>
<gene>
    <name evidence="1" type="ORF">OPV22_026777</name>
</gene>
<dbReference type="EMBL" id="JAQQAF010000008">
    <property type="protein sequence ID" value="KAJ8464225.1"/>
    <property type="molecule type" value="Genomic_DNA"/>
</dbReference>
<reference evidence="1 2" key="1">
    <citation type="submission" date="2022-12" db="EMBL/GenBank/DDBJ databases">
        <title>Chromosome-scale assembly of the Ensete ventricosum genome.</title>
        <authorList>
            <person name="Dussert Y."/>
            <person name="Stocks J."/>
            <person name="Wendawek A."/>
            <person name="Woldeyes F."/>
            <person name="Nichols R.A."/>
            <person name="Borrell J.S."/>
        </authorList>
    </citation>
    <scope>NUCLEOTIDE SEQUENCE [LARGE SCALE GENOMIC DNA]</scope>
    <source>
        <strain evidence="2">cv. Maze</strain>
        <tissue evidence="1">Seeds</tissue>
    </source>
</reference>
<evidence type="ECO:0000313" key="2">
    <source>
        <dbReference type="Proteomes" id="UP001222027"/>
    </source>
</evidence>
<proteinExistence type="predicted"/>
<comment type="caution">
    <text evidence="1">The sequence shown here is derived from an EMBL/GenBank/DDBJ whole genome shotgun (WGS) entry which is preliminary data.</text>
</comment>
<organism evidence="1 2">
    <name type="scientific">Ensete ventricosum</name>
    <name type="common">Abyssinian banana</name>
    <name type="synonym">Musa ensete</name>
    <dbReference type="NCBI Taxonomy" id="4639"/>
    <lineage>
        <taxon>Eukaryota</taxon>
        <taxon>Viridiplantae</taxon>
        <taxon>Streptophyta</taxon>
        <taxon>Embryophyta</taxon>
        <taxon>Tracheophyta</taxon>
        <taxon>Spermatophyta</taxon>
        <taxon>Magnoliopsida</taxon>
        <taxon>Liliopsida</taxon>
        <taxon>Zingiberales</taxon>
        <taxon>Musaceae</taxon>
        <taxon>Ensete</taxon>
    </lineage>
</organism>
<evidence type="ECO:0000313" key="1">
    <source>
        <dbReference type="EMBL" id="KAJ8464225.1"/>
    </source>
</evidence>
<name>A0AAV8Q5Y5_ENSVE</name>
<dbReference type="Proteomes" id="UP001222027">
    <property type="component" value="Unassembled WGS sequence"/>
</dbReference>
<protein>
    <submittedName>
        <fullName evidence="1">Uncharacterized protein</fullName>
    </submittedName>
</protein>
<accession>A0AAV8Q5Y5</accession>
<sequence>MCGNAIISDFIPTPASRRMTAEHLWPGKPKRGKHLMVEVEEEGKADFEEDEFDAMWDQNPLFSETLDGSLRPRCQISRQFLLPLYLMVMNLNYSMISACGRKWSVIILKRQSAEESAAAKLSEELSAYKPYMKFLPEPCFEGSLDASIDSLFGDKLVQDAVDLWSFDDLPTRSSLRDSDLRYCRSRKEQCKIFFMILGINIAEGYAELETVGRYTEFIVI</sequence>
<dbReference type="AlphaFoldDB" id="A0AAV8Q5Y5"/>